<keyword evidence="18" id="KW-1185">Reference proteome</keyword>
<evidence type="ECO:0000256" key="9">
    <source>
        <dbReference type="ARBA" id="ARBA00022840"/>
    </source>
</evidence>
<feature type="domain" description="AGC-kinase C-terminal" evidence="17">
    <location>
        <begin position="338"/>
        <end position="407"/>
    </location>
</feature>
<accession>A0A915ACH0</accession>
<dbReference type="Gene3D" id="1.10.510.10">
    <property type="entry name" value="Transferase(Phosphotransferase) domain 1"/>
    <property type="match status" value="2"/>
</dbReference>
<dbReference type="CDD" id="cd05582">
    <property type="entry name" value="STKc_RSK_N"/>
    <property type="match status" value="1"/>
</dbReference>
<dbReference type="Gene3D" id="3.30.200.20">
    <property type="entry name" value="Phosphorylase Kinase, domain 1"/>
    <property type="match status" value="2"/>
</dbReference>
<dbReference type="Proteomes" id="UP000887569">
    <property type="component" value="Unplaced"/>
</dbReference>
<keyword evidence="7 12" id="KW-0547">Nucleotide-binding</keyword>
<evidence type="ECO:0000256" key="1">
    <source>
        <dbReference type="ARBA" id="ARBA00001946"/>
    </source>
</evidence>
<dbReference type="InterPro" id="IPR008271">
    <property type="entry name" value="Ser/Thr_kinase_AS"/>
</dbReference>
<keyword evidence="5 12" id="KW-0808">Transferase</keyword>
<dbReference type="InterPro" id="IPR017892">
    <property type="entry name" value="Pkinase_C"/>
</dbReference>
<dbReference type="Pfam" id="PF00433">
    <property type="entry name" value="Pkinase_C"/>
    <property type="match status" value="1"/>
</dbReference>
<reference evidence="19" key="1">
    <citation type="submission" date="2022-11" db="UniProtKB">
        <authorList>
            <consortium name="WormBaseParasite"/>
        </authorList>
    </citation>
    <scope>IDENTIFICATION</scope>
</reference>
<evidence type="ECO:0000256" key="2">
    <source>
        <dbReference type="ARBA" id="ARBA00009804"/>
    </source>
</evidence>
<dbReference type="InterPro" id="IPR041906">
    <property type="entry name" value="RSK_N"/>
</dbReference>
<dbReference type="Pfam" id="PF00069">
    <property type="entry name" value="Pkinase"/>
    <property type="match status" value="2"/>
</dbReference>
<dbReference type="GO" id="GO:0005524">
    <property type="term" value="F:ATP binding"/>
    <property type="evidence" value="ECO:0007669"/>
    <property type="project" value="UniProtKB-UniRule"/>
</dbReference>
<evidence type="ECO:0000256" key="11">
    <source>
        <dbReference type="ARBA" id="ARBA00048679"/>
    </source>
</evidence>
<feature type="domain" description="Protein kinase" evidence="16">
    <location>
        <begin position="78"/>
        <end position="337"/>
    </location>
</feature>
<dbReference type="GO" id="GO:0004674">
    <property type="term" value="F:protein serine/threonine kinase activity"/>
    <property type="evidence" value="ECO:0007669"/>
    <property type="project" value="UniProtKB-KW"/>
</dbReference>
<dbReference type="PROSITE" id="PS51285">
    <property type="entry name" value="AGC_KINASE_CTER"/>
    <property type="match status" value="1"/>
</dbReference>
<proteinExistence type="inferred from homology"/>
<evidence type="ECO:0000256" key="5">
    <source>
        <dbReference type="ARBA" id="ARBA00022679"/>
    </source>
</evidence>
<comment type="catalytic activity">
    <reaction evidence="11 12">
        <text>L-seryl-[protein] + ATP = O-phospho-L-seryl-[protein] + ADP + H(+)</text>
        <dbReference type="Rhea" id="RHEA:17989"/>
        <dbReference type="Rhea" id="RHEA-COMP:9863"/>
        <dbReference type="Rhea" id="RHEA-COMP:11604"/>
        <dbReference type="ChEBI" id="CHEBI:15378"/>
        <dbReference type="ChEBI" id="CHEBI:29999"/>
        <dbReference type="ChEBI" id="CHEBI:30616"/>
        <dbReference type="ChEBI" id="CHEBI:83421"/>
        <dbReference type="ChEBI" id="CHEBI:456216"/>
        <dbReference type="EC" id="2.7.11.1"/>
    </reaction>
</comment>
<evidence type="ECO:0000256" key="14">
    <source>
        <dbReference type="PIRSR" id="PIRSR000606-51"/>
    </source>
</evidence>
<dbReference type="PIRSF" id="PIRSF000606">
    <property type="entry name" value="Ribsml_S6_kin_2"/>
    <property type="match status" value="1"/>
</dbReference>
<comment type="catalytic activity">
    <reaction evidence="10 12">
        <text>L-threonyl-[protein] + ATP = O-phospho-L-threonyl-[protein] + ADP + H(+)</text>
        <dbReference type="Rhea" id="RHEA:46608"/>
        <dbReference type="Rhea" id="RHEA-COMP:11060"/>
        <dbReference type="Rhea" id="RHEA-COMP:11605"/>
        <dbReference type="ChEBI" id="CHEBI:15378"/>
        <dbReference type="ChEBI" id="CHEBI:30013"/>
        <dbReference type="ChEBI" id="CHEBI:30616"/>
        <dbReference type="ChEBI" id="CHEBI:61977"/>
        <dbReference type="ChEBI" id="CHEBI:456216"/>
        <dbReference type="EC" id="2.7.11.1"/>
    </reaction>
</comment>
<keyword evidence="6" id="KW-0677">Repeat</keyword>
<evidence type="ECO:0000313" key="19">
    <source>
        <dbReference type="WBParaSite" id="PgR005X_g134_t01"/>
    </source>
</evidence>
<dbReference type="SMART" id="SM00220">
    <property type="entry name" value="S_TKc"/>
    <property type="match status" value="2"/>
</dbReference>
<feature type="binding site" evidence="14">
    <location>
        <position position="463"/>
    </location>
    <ligand>
        <name>ATP</name>
        <dbReference type="ChEBI" id="CHEBI:30616"/>
    </ligand>
</feature>
<protein>
    <recommendedName>
        <fullName evidence="12">Ribosomal protein S6 kinase</fullName>
        <ecNumber evidence="12">2.7.11.1</ecNumber>
    </recommendedName>
</protein>
<evidence type="ECO:0000256" key="13">
    <source>
        <dbReference type="PIRSR" id="PIRSR000606-50"/>
    </source>
</evidence>
<keyword evidence="9 12" id="KW-0067">ATP-binding</keyword>
<feature type="binding site" evidence="14">
    <location>
        <begin position="84"/>
        <end position="92"/>
    </location>
    <ligand>
        <name>ATP</name>
        <dbReference type="ChEBI" id="CHEBI:30616"/>
    </ligand>
</feature>
<comment type="cofactor">
    <cofactor evidence="1 12">
        <name>Mg(2+)</name>
        <dbReference type="ChEBI" id="CHEBI:18420"/>
    </cofactor>
</comment>
<evidence type="ECO:0000256" key="12">
    <source>
        <dbReference type="PIRNR" id="PIRNR000606"/>
    </source>
</evidence>
<dbReference type="GO" id="GO:0035556">
    <property type="term" value="P:intracellular signal transduction"/>
    <property type="evidence" value="ECO:0007669"/>
    <property type="project" value="InterPro"/>
</dbReference>
<keyword evidence="3 12" id="KW-0723">Serine/threonine-protein kinase</keyword>
<dbReference type="InterPro" id="IPR016239">
    <property type="entry name" value="Ribosomal_S6_kinase_II"/>
</dbReference>
<evidence type="ECO:0000256" key="3">
    <source>
        <dbReference type="ARBA" id="ARBA00022527"/>
    </source>
</evidence>
<evidence type="ECO:0000256" key="6">
    <source>
        <dbReference type="ARBA" id="ARBA00022737"/>
    </source>
</evidence>
<dbReference type="GO" id="GO:0000287">
    <property type="term" value="F:magnesium ion binding"/>
    <property type="evidence" value="ECO:0007669"/>
    <property type="project" value="InterPro"/>
</dbReference>
<evidence type="ECO:0000259" key="17">
    <source>
        <dbReference type="PROSITE" id="PS51285"/>
    </source>
</evidence>
<dbReference type="WBParaSite" id="PgR005X_g134_t01">
    <property type="protein sequence ID" value="PgR005X_g134_t01"/>
    <property type="gene ID" value="PgR005X_g134"/>
</dbReference>
<feature type="domain" description="Protein kinase" evidence="16">
    <location>
        <begin position="434"/>
        <end position="691"/>
    </location>
</feature>
<dbReference type="AlphaFoldDB" id="A0A915ACH0"/>
<dbReference type="InterPro" id="IPR017441">
    <property type="entry name" value="Protein_kinase_ATP_BS"/>
</dbReference>
<sequence length="754" mass="84580">MRIMPLAPLCDPWINNNNNNEGKITDRRSLLHVVAGDSTDEHFGKRDSPISDGDASSTTEIEINDVAKEGEKANASQFELLKVLGQGSFGKVFLVRKVRGRDAGTLYAMKVLKKATLKVRDRMRTKMERNILAQIHHPFIVRLHYAFQTEGKLYLILDFLRGGDLFTRLSKEVMFTEEDVKFYLAELALALDHLHSLGIVYRDLKPENILLDSDGHINVTDFGLSKESIDSDQKTYSFCGTVEYMAPEVVNRRGHSTAADWWSLGVLMYEMLTGNLPFHGQNRKETMTLILKAKLSMPQFLSVRAQGLLRALFKRNPVNRLGAGPDGMAQIKNHPFFATIDWPRLLARQIDPPFKPTLTASDETHYFDPEFTRKTPRDSPALPPSATAHELFRGFSFVAPSILEEGRERHRGLLANPARMHIPEARPSSIHDEYEFKEDLGVGTYSVCKRCIHKITRAEYAVKVIAKSKKDPSEEVDVLLRYSHHANIVKLFAVYEDEVSVYLVEELCRGGELLSRIIAQRHFSEREAAAVMLKLANAVSYLHANQVVHRDLKPSNVMYASAKADADSIRIIDFGFAKQLRAENGLLMTPCYTAQFVAPEVLKKQGYDMSCDVWSLGVLLYTMLSGEAPFATGANDTPSQILERVGEGRFSLCGPTWANVSELAKDIVKRMLHVDPSKRLPAKQILVHPWIVQRNSLPAANLHYSTDPAKIKGAIEQTYKAIGCAANPVPLCPVNASALARRRRQHRPKSADGL</sequence>
<dbReference type="InterPro" id="IPR000961">
    <property type="entry name" value="AGC-kinase_C"/>
</dbReference>
<dbReference type="SMART" id="SM00133">
    <property type="entry name" value="S_TK_X"/>
    <property type="match status" value="1"/>
</dbReference>
<evidence type="ECO:0000259" key="16">
    <source>
        <dbReference type="PROSITE" id="PS50011"/>
    </source>
</evidence>
<evidence type="ECO:0000256" key="15">
    <source>
        <dbReference type="PROSITE-ProRule" id="PRU10141"/>
    </source>
</evidence>
<name>A0A915ACH0_PARUN</name>
<dbReference type="PROSITE" id="PS50011">
    <property type="entry name" value="PROTEIN_KINASE_DOM"/>
    <property type="match status" value="2"/>
</dbReference>
<keyword evidence="8 12" id="KW-0418">Kinase</keyword>
<feature type="active site" description="Proton acceptor" evidence="13">
    <location>
        <position position="203"/>
    </location>
</feature>
<comment type="similarity">
    <text evidence="2 12">Belongs to the protein kinase superfamily. AGC Ser/Thr protein kinase family. S6 kinase subfamily.</text>
</comment>
<evidence type="ECO:0000313" key="18">
    <source>
        <dbReference type="Proteomes" id="UP000887569"/>
    </source>
</evidence>
<feature type="binding site" evidence="14 15">
    <location>
        <position position="110"/>
    </location>
    <ligand>
        <name>ATP</name>
        <dbReference type="ChEBI" id="CHEBI:30616"/>
    </ligand>
</feature>
<dbReference type="InterPro" id="IPR011009">
    <property type="entry name" value="Kinase-like_dom_sf"/>
</dbReference>
<evidence type="ECO:0000256" key="10">
    <source>
        <dbReference type="ARBA" id="ARBA00047899"/>
    </source>
</evidence>
<feature type="binding site" evidence="14">
    <location>
        <begin position="440"/>
        <end position="448"/>
    </location>
    <ligand>
        <name>ATP</name>
        <dbReference type="ChEBI" id="CHEBI:30616"/>
    </ligand>
</feature>
<feature type="binding site" evidence="15">
    <location>
        <position position="467"/>
    </location>
    <ligand>
        <name>ATP</name>
        <dbReference type="ChEBI" id="CHEBI:30616"/>
    </ligand>
</feature>
<organism evidence="18 19">
    <name type="scientific">Parascaris univalens</name>
    <name type="common">Nematode worm</name>
    <dbReference type="NCBI Taxonomy" id="6257"/>
    <lineage>
        <taxon>Eukaryota</taxon>
        <taxon>Metazoa</taxon>
        <taxon>Ecdysozoa</taxon>
        <taxon>Nematoda</taxon>
        <taxon>Chromadorea</taxon>
        <taxon>Rhabditida</taxon>
        <taxon>Spirurina</taxon>
        <taxon>Ascaridomorpha</taxon>
        <taxon>Ascaridoidea</taxon>
        <taxon>Ascarididae</taxon>
        <taxon>Parascaris</taxon>
    </lineage>
</organism>
<dbReference type="SUPFAM" id="SSF56112">
    <property type="entry name" value="Protein kinase-like (PK-like)"/>
    <property type="match status" value="2"/>
</dbReference>
<evidence type="ECO:0000256" key="7">
    <source>
        <dbReference type="ARBA" id="ARBA00022741"/>
    </source>
</evidence>
<keyword evidence="4" id="KW-0597">Phosphoprotein</keyword>
<dbReference type="FunFam" id="1.10.510.10:FF:001170">
    <property type="entry name" value="Ribosomal protein S6 kinase alpha-1"/>
    <property type="match status" value="1"/>
</dbReference>
<evidence type="ECO:0000256" key="4">
    <source>
        <dbReference type="ARBA" id="ARBA00022553"/>
    </source>
</evidence>
<evidence type="ECO:0000256" key="8">
    <source>
        <dbReference type="ARBA" id="ARBA00022777"/>
    </source>
</evidence>
<dbReference type="FunFam" id="1.10.510.10:FF:000010">
    <property type="entry name" value="Ribosomal protein S6 kinase"/>
    <property type="match status" value="1"/>
</dbReference>
<dbReference type="PROSITE" id="PS00107">
    <property type="entry name" value="PROTEIN_KINASE_ATP"/>
    <property type="match status" value="2"/>
</dbReference>
<dbReference type="EC" id="2.7.11.1" evidence="12"/>
<dbReference type="PROSITE" id="PS00108">
    <property type="entry name" value="PROTEIN_KINASE_ST"/>
    <property type="match status" value="2"/>
</dbReference>
<dbReference type="PANTHER" id="PTHR24351">
    <property type="entry name" value="RIBOSOMAL PROTEIN S6 KINASE"/>
    <property type="match status" value="1"/>
</dbReference>
<feature type="active site" description="Proton acceptor" evidence="13">
    <location>
        <position position="551"/>
    </location>
</feature>
<dbReference type="FunFam" id="3.30.200.20:FF:000013">
    <property type="entry name" value="Ribosomal protein S6 kinase"/>
    <property type="match status" value="1"/>
</dbReference>
<dbReference type="InterPro" id="IPR000719">
    <property type="entry name" value="Prot_kinase_dom"/>
</dbReference>
<dbReference type="CDD" id="cd14091">
    <property type="entry name" value="STKc_RSK_C"/>
    <property type="match status" value="1"/>
</dbReference>